<dbReference type="PROSITE" id="PS00440">
    <property type="entry name" value="ACYLTRANSF_C_2"/>
    <property type="match status" value="1"/>
</dbReference>
<keyword evidence="3" id="KW-0012">Acyltransferase</keyword>
<feature type="active site" description="Proton acceptor" evidence="4">
    <location>
        <position position="568"/>
    </location>
</feature>
<name>M9LZF9_PSEA3</name>
<evidence type="ECO:0000256" key="1">
    <source>
        <dbReference type="ARBA" id="ARBA00005232"/>
    </source>
</evidence>
<dbReference type="InterPro" id="IPR023213">
    <property type="entry name" value="CAT-like_dom_sf"/>
</dbReference>
<dbReference type="AlphaFoldDB" id="M9LZF9"/>
<dbReference type="PANTHER" id="PTHR22589:SF107">
    <property type="entry name" value="CHOLINE_CARNITINE ACYLTRANSFERASE DOMAIN-CONTAINING PROTEIN"/>
    <property type="match status" value="1"/>
</dbReference>
<dbReference type="Pfam" id="PF00755">
    <property type="entry name" value="Carn_acyltransf"/>
    <property type="match status" value="1"/>
</dbReference>
<dbReference type="Proteomes" id="UP000011976">
    <property type="component" value="Unassembled WGS sequence"/>
</dbReference>
<dbReference type="InterPro" id="IPR000542">
    <property type="entry name" value="Carn_acyl_trans"/>
</dbReference>
<evidence type="ECO:0000313" key="8">
    <source>
        <dbReference type="Proteomes" id="UP000011976"/>
    </source>
</evidence>
<dbReference type="Gene3D" id="3.30.559.70">
    <property type="entry name" value="Choline/Carnitine o-acyltransferase, domain 2"/>
    <property type="match status" value="1"/>
</dbReference>
<comment type="similarity">
    <text evidence="1">Belongs to the carnitine/choline acetyltransferase family.</text>
</comment>
<reference evidence="8" key="1">
    <citation type="journal article" date="2013" name="Genome Announc.">
        <title>Genome sequence of the basidiomycetous yeast Pseudozyma antarctica T-34, a producer of the glycolipid biosurfactants mannosylerythritol lipids.</title>
        <authorList>
            <person name="Morita T."/>
            <person name="Koike H."/>
            <person name="Koyama Y."/>
            <person name="Hagiwara H."/>
            <person name="Ito E."/>
            <person name="Fukuoka T."/>
            <person name="Imura T."/>
            <person name="Machida M."/>
            <person name="Kitamoto D."/>
        </authorList>
    </citation>
    <scope>NUCLEOTIDE SEQUENCE [LARGE SCALE GENOMIC DNA]</scope>
    <source>
        <strain evidence="8">T-34</strain>
    </source>
</reference>
<dbReference type="GO" id="GO:0016746">
    <property type="term" value="F:acyltransferase activity"/>
    <property type="evidence" value="ECO:0007669"/>
    <property type="project" value="UniProtKB-KW"/>
</dbReference>
<evidence type="ECO:0000256" key="4">
    <source>
        <dbReference type="PIRSR" id="PIRSR600542-1"/>
    </source>
</evidence>
<dbReference type="InterPro" id="IPR039551">
    <property type="entry name" value="Cho/carn_acyl_trans"/>
</dbReference>
<evidence type="ECO:0000259" key="6">
    <source>
        <dbReference type="Pfam" id="PF00755"/>
    </source>
</evidence>
<dbReference type="InterPro" id="IPR042231">
    <property type="entry name" value="Cho/carn_acyl_trans_2"/>
</dbReference>
<sequence length="861" mass="95348">MRVALAQRSALSPHSSAQRLVWFGSGLRIDTGSSRCRPPPFLLFRTTHQPHPGFHEPLGTHEASPHPPLGTTRPNASSTQPSRPTRCAPSVKCTRLPSPSSIFPSLPGLDPASIRKYHPQASHALEHLRDRRIDVVEQTTQGIRGKSVAVFIVLLSTGRIIPLRSSHERVLVPTPRLAPSPRTFHVSSPAMFALTPWRGAPGTQPKTFSQQRNMPRLPVPSLEQTFDKYLKSLSPFLRQLEEQGKLEGSTAEKELAKRKQWISEFLATGGLGPKLQQRLIDVDRTTENNWLDDRWWLQKAYHEWRVPLMVNSNWWLMFTHDKNMPADLAEHSGHDAYPVTGLGSQNWNDAAWGIRRAAWLTSRFLQFKKRLDDEDIMPDSSRAGPFCMHQYTRLYGVTRIPALPHDWNTATPHPAVARHITVIARDNYYELEVVRKDGTLLGIDTLEKALWDIVADAQKGDGAGVGVLSSDNRDTWTKTREHLLSVSPVNRKSINSVEDSLLCLSLDSSVLALSADHPAPAHESTPVWVDALARNCSGAGRGGHNRWFDKALSIVVEPNGRAGIMGEHSPCDALIPSILCDYAAAESCPPPGTNVPAELSSPNESAAWSKLEWAVDESTQKSIQQSEVAALQAAKESDIRTLWYDEYGADWIKKVGKHSPDAYLQMALQLAYAKAHGQQVSTYETASTRLFKHGRTDVIRSFSDEAYEFVRGVREGKDAKTLYALLTAATKSHNTQTRESSTGKGIDRHMTGLRLLLRAEDGETPAVFSDPLFAESQSWRLSTSGLSAGDRFAGTGFGTGYPTESYGINYLAGAQLLKFGIESKHNATTNFARCLVEALRDMRRICEHGGPPPEATQTPKL</sequence>
<evidence type="ECO:0000256" key="2">
    <source>
        <dbReference type="ARBA" id="ARBA00022679"/>
    </source>
</evidence>
<feature type="compositionally biased region" description="Polar residues" evidence="5">
    <location>
        <begin position="72"/>
        <end position="83"/>
    </location>
</feature>
<dbReference type="STRING" id="1151754.M9LZF9"/>
<proteinExistence type="inferred from homology"/>
<feature type="region of interest" description="Disordered" evidence="5">
    <location>
        <begin position="51"/>
        <end position="94"/>
    </location>
</feature>
<keyword evidence="2" id="KW-0808">Transferase</keyword>
<dbReference type="PANTHER" id="PTHR22589">
    <property type="entry name" value="CARNITINE O-ACYLTRANSFERASE"/>
    <property type="match status" value="1"/>
</dbReference>
<dbReference type="OrthoDB" id="240216at2759"/>
<dbReference type="Gene3D" id="3.30.559.10">
    <property type="entry name" value="Chloramphenicol acetyltransferase-like domain"/>
    <property type="match status" value="1"/>
</dbReference>
<dbReference type="EMBL" id="DF196788">
    <property type="protein sequence ID" value="GAC76419.1"/>
    <property type="molecule type" value="Genomic_DNA"/>
</dbReference>
<organism evidence="7 8">
    <name type="scientific">Pseudozyma antarctica (strain T-34)</name>
    <name type="common">Yeast</name>
    <name type="synonym">Candida antarctica</name>
    <dbReference type="NCBI Taxonomy" id="1151754"/>
    <lineage>
        <taxon>Eukaryota</taxon>
        <taxon>Fungi</taxon>
        <taxon>Dikarya</taxon>
        <taxon>Basidiomycota</taxon>
        <taxon>Ustilaginomycotina</taxon>
        <taxon>Ustilaginomycetes</taxon>
        <taxon>Ustilaginales</taxon>
        <taxon>Ustilaginaceae</taxon>
        <taxon>Moesziomyces</taxon>
    </lineage>
</organism>
<feature type="domain" description="Choline/carnitine acyltransferase" evidence="6">
    <location>
        <begin position="217"/>
        <end position="836"/>
    </location>
</feature>
<evidence type="ECO:0000256" key="5">
    <source>
        <dbReference type="SAM" id="MobiDB-lite"/>
    </source>
</evidence>
<evidence type="ECO:0000256" key="3">
    <source>
        <dbReference type="ARBA" id="ARBA00023315"/>
    </source>
</evidence>
<dbReference type="SUPFAM" id="SSF52777">
    <property type="entry name" value="CoA-dependent acyltransferases"/>
    <property type="match status" value="2"/>
</dbReference>
<gene>
    <name evidence="7" type="ORF">PANT_22d00017</name>
</gene>
<accession>M9LZF9</accession>
<evidence type="ECO:0000313" key="7">
    <source>
        <dbReference type="EMBL" id="GAC76419.1"/>
    </source>
</evidence>
<protein>
    <submittedName>
        <fullName evidence="7">Predicted alpha-helical protein</fullName>
    </submittedName>
</protein>